<accession>A0A0J9E572</accession>
<dbReference type="Gene3D" id="2.40.10.270">
    <property type="entry name" value="Bacteriophage SPP1 head-tail adaptor protein"/>
    <property type="match status" value="1"/>
</dbReference>
<reference evidence="1 2" key="1">
    <citation type="submission" date="2015-06" db="EMBL/GenBank/DDBJ databases">
        <title>Draft genome sequence of an Alphaproteobacteria species associated to the Mediterranean sponge Oscarella lobularis.</title>
        <authorList>
            <person name="Jourda C."/>
            <person name="Santini S."/>
            <person name="Claverie J.-M."/>
        </authorList>
    </citation>
    <scope>NUCLEOTIDE SEQUENCE [LARGE SCALE GENOMIC DNA]</scope>
    <source>
        <strain evidence="1">IGS</strain>
    </source>
</reference>
<evidence type="ECO:0000313" key="1">
    <source>
        <dbReference type="EMBL" id="KMW56974.1"/>
    </source>
</evidence>
<organism evidence="1 2">
    <name type="scientific">Candidatus Rhodobacter oscarellae</name>
    <dbReference type="NCBI Taxonomy" id="1675527"/>
    <lineage>
        <taxon>Bacteria</taxon>
        <taxon>Pseudomonadati</taxon>
        <taxon>Pseudomonadota</taxon>
        <taxon>Alphaproteobacteria</taxon>
        <taxon>Rhodobacterales</taxon>
        <taxon>Rhodobacter group</taxon>
        <taxon>Rhodobacter</taxon>
    </lineage>
</organism>
<name>A0A0J9E572_9RHOB</name>
<keyword evidence="2" id="KW-1185">Reference proteome</keyword>
<dbReference type="PATRIC" id="fig|1675527.3.peg.2030"/>
<dbReference type="InterPro" id="IPR038666">
    <property type="entry name" value="SSP1_head-tail_sf"/>
</dbReference>
<dbReference type="Pfam" id="PF05521">
    <property type="entry name" value="Phage_HCP"/>
    <property type="match status" value="1"/>
</dbReference>
<gene>
    <name evidence="1" type="ORF">AIOL_001932</name>
</gene>
<dbReference type="AlphaFoldDB" id="A0A0J9E572"/>
<proteinExistence type="predicted"/>
<evidence type="ECO:0000313" key="2">
    <source>
        <dbReference type="Proteomes" id="UP000037178"/>
    </source>
</evidence>
<comment type="caution">
    <text evidence="1">The sequence shown here is derived from an EMBL/GenBank/DDBJ whole genome shotgun (WGS) entry which is preliminary data.</text>
</comment>
<protein>
    <recommendedName>
        <fullName evidence="3">Phage head-tail adaptor</fullName>
    </recommendedName>
</protein>
<dbReference type="Proteomes" id="UP000037178">
    <property type="component" value="Unassembled WGS sequence"/>
</dbReference>
<sequence>MKITDLDHVCSLQERVEADDGYGNKRGDFQEVFRDWGGFRFLRGGEGVIESRLASKQPAILTLRSTAQAKTIAPHWRVVAGGRAYEVKEQPRPTDDRMFLEILVEAVPIGG</sequence>
<evidence type="ECO:0008006" key="3">
    <source>
        <dbReference type="Google" id="ProtNLM"/>
    </source>
</evidence>
<dbReference type="STRING" id="1675527.AIOL_001932"/>
<dbReference type="EMBL" id="LFTY01000002">
    <property type="protein sequence ID" value="KMW56974.1"/>
    <property type="molecule type" value="Genomic_DNA"/>
</dbReference>
<dbReference type="InterPro" id="IPR008767">
    <property type="entry name" value="Phage_SPP1_head-tail_adaptor"/>
</dbReference>